<name>A0ACC3SPP1_9PEZI</name>
<accession>A0ACC3SPP1</accession>
<proteinExistence type="predicted"/>
<gene>
    <name evidence="1" type="ORF">M8818_001119</name>
</gene>
<comment type="caution">
    <text evidence="1">The sequence shown here is derived from an EMBL/GenBank/DDBJ whole genome shotgun (WGS) entry which is preliminary data.</text>
</comment>
<protein>
    <submittedName>
        <fullName evidence="1">Uncharacterized protein</fullName>
    </submittedName>
</protein>
<organism evidence="1 2">
    <name type="scientific">Zalaria obscura</name>
    <dbReference type="NCBI Taxonomy" id="2024903"/>
    <lineage>
        <taxon>Eukaryota</taxon>
        <taxon>Fungi</taxon>
        <taxon>Dikarya</taxon>
        <taxon>Ascomycota</taxon>
        <taxon>Pezizomycotina</taxon>
        <taxon>Dothideomycetes</taxon>
        <taxon>Dothideomycetidae</taxon>
        <taxon>Dothideales</taxon>
        <taxon>Zalariaceae</taxon>
        <taxon>Zalaria</taxon>
    </lineage>
</organism>
<dbReference type="Proteomes" id="UP001320706">
    <property type="component" value="Unassembled WGS sequence"/>
</dbReference>
<keyword evidence="2" id="KW-1185">Reference proteome</keyword>
<evidence type="ECO:0000313" key="2">
    <source>
        <dbReference type="Proteomes" id="UP001320706"/>
    </source>
</evidence>
<evidence type="ECO:0000313" key="1">
    <source>
        <dbReference type="EMBL" id="KAK8219384.1"/>
    </source>
</evidence>
<reference evidence="1" key="1">
    <citation type="submission" date="2024-02" db="EMBL/GenBank/DDBJ databases">
        <title>Metagenome Assembled Genome of Zalaria obscura JY119.</title>
        <authorList>
            <person name="Vighnesh L."/>
            <person name="Jagadeeshwari U."/>
            <person name="Venkata Ramana C."/>
            <person name="Sasikala C."/>
        </authorList>
    </citation>
    <scope>NUCLEOTIDE SEQUENCE</scope>
    <source>
        <strain evidence="1">JY119</strain>
    </source>
</reference>
<dbReference type="EMBL" id="JAMKPW020000004">
    <property type="protein sequence ID" value="KAK8219384.1"/>
    <property type="molecule type" value="Genomic_DNA"/>
</dbReference>
<sequence>MPKPRRNLLATAEETLTPPQELPVSQSIARVASAAGKNLYHVELPGSKTILVELPARFRSTIWIKRGSFVVVDTTTLADRENKLGGEIVNVVRNEKDWRKMPYWPSSFPKVSSYGEDSDDEESNVGKMPPSDSEDEDEDES</sequence>